<accession>A0ABQ4PLA7</accession>
<reference evidence="1" key="1">
    <citation type="submission" date="2021-05" db="EMBL/GenBank/DDBJ databases">
        <title>Molecular characterization for Shewanella algae harboring chromosomal blaOXA-55-like strains isolated from clinical and environment sample.</title>
        <authorList>
            <person name="Ohama Y."/>
            <person name="Aoki K."/>
            <person name="Harada S."/>
            <person name="Moriya K."/>
            <person name="Ishii Y."/>
            <person name="Tateda K."/>
        </authorList>
    </citation>
    <scope>NUCLEOTIDE SEQUENCE</scope>
    <source>
        <strain evidence="1">JCM 11563</strain>
    </source>
</reference>
<proteinExistence type="predicted"/>
<evidence type="ECO:0000313" key="1">
    <source>
        <dbReference type="EMBL" id="GIU48839.1"/>
    </source>
</evidence>
<comment type="caution">
    <text evidence="1">The sequence shown here is derived from an EMBL/GenBank/DDBJ whole genome shotgun (WGS) entry which is preliminary data.</text>
</comment>
<organism evidence="1 2">
    <name type="scientific">Shewanella sairae</name>
    <dbReference type="NCBI Taxonomy" id="190310"/>
    <lineage>
        <taxon>Bacteria</taxon>
        <taxon>Pseudomonadati</taxon>
        <taxon>Pseudomonadota</taxon>
        <taxon>Gammaproteobacteria</taxon>
        <taxon>Alteromonadales</taxon>
        <taxon>Shewanellaceae</taxon>
        <taxon>Shewanella</taxon>
    </lineage>
</organism>
<dbReference type="EMBL" id="BPEY01000062">
    <property type="protein sequence ID" value="GIU48839.1"/>
    <property type="molecule type" value="Genomic_DNA"/>
</dbReference>
<sequence length="133" mass="15044">MATLKDVVRQGMVLIVPMYSVPNKPIVRPVANEPLIEFDGIECQTLIELIELIEATPSLLPLIENDLQCLSELNDGTPMLSTWVQINDFKVHFFDLIIKAANEESKSILANQMKTWGQGTNNCTEVCFDFFRK</sequence>
<gene>
    <name evidence="1" type="ORF">TUM4438_31120</name>
</gene>
<evidence type="ECO:0000313" key="2">
    <source>
        <dbReference type="Proteomes" id="UP000887104"/>
    </source>
</evidence>
<name>A0ABQ4PLA7_9GAMM</name>
<keyword evidence="2" id="KW-1185">Reference proteome</keyword>
<protein>
    <submittedName>
        <fullName evidence="1">Uncharacterized protein</fullName>
    </submittedName>
</protein>
<dbReference type="Proteomes" id="UP000887104">
    <property type="component" value="Unassembled WGS sequence"/>
</dbReference>
<dbReference type="RefSeq" id="WP_220782086.1">
    <property type="nucleotide sequence ID" value="NZ_BPEY01000062.1"/>
</dbReference>